<proteinExistence type="predicted"/>
<accession>A0A1B2RC48</accession>
<dbReference type="NCBIfam" id="TIGR01595">
    <property type="entry name" value="cas_CT1132"/>
    <property type="match status" value="1"/>
</dbReference>
<name>A0A1B2RC48_BACTU</name>
<keyword evidence="1" id="KW-0614">Plasmid</keyword>
<dbReference type="InterPro" id="IPR006482">
    <property type="entry name" value="Cas7_Csh2/Csh2"/>
</dbReference>
<dbReference type="RefSeq" id="WP_076776074.1">
    <property type="nucleotide sequence ID" value="NZ_KX258624.1"/>
</dbReference>
<organism evidence="1">
    <name type="scientific">Bacillus thuringiensis</name>
    <dbReference type="NCBI Taxonomy" id="1428"/>
    <lineage>
        <taxon>Bacteria</taxon>
        <taxon>Bacillati</taxon>
        <taxon>Bacillota</taxon>
        <taxon>Bacilli</taxon>
        <taxon>Bacillales</taxon>
        <taxon>Bacillaceae</taxon>
        <taxon>Bacillus</taxon>
        <taxon>Bacillus cereus group</taxon>
    </lineage>
</organism>
<dbReference type="EMBL" id="KX258624">
    <property type="protein sequence ID" value="AOB42141.1"/>
    <property type="molecule type" value="Genomic_DNA"/>
</dbReference>
<evidence type="ECO:0000313" key="1">
    <source>
        <dbReference type="EMBL" id="AOB42141.1"/>
    </source>
</evidence>
<dbReference type="Pfam" id="PF05107">
    <property type="entry name" value="Cas_Cas7"/>
    <property type="match status" value="1"/>
</dbReference>
<reference evidence="1" key="1">
    <citation type="submission" date="2016-05" db="EMBL/GenBank/DDBJ databases">
        <title>Complete sequence and organization of pFR260, the Bacillus thuringiensis INTA Fr7-4 plasmid harbouring the insecticidal genes.</title>
        <authorList>
            <person name="Navas L.E."/>
            <person name="Amadio A.F."/>
            <person name="Ortiz E.M."/>
            <person name="Sauka D.H."/>
            <person name="Benintende G.B."/>
            <person name="Zandomeni R.O."/>
            <person name="Berretta M.F."/>
        </authorList>
    </citation>
    <scope>NUCLEOTIDE SEQUENCE</scope>
    <source>
        <strain evidence="1">INTA Fr7-4</strain>
        <plasmid evidence="1">pFR260</plasmid>
    </source>
</reference>
<protein>
    <submittedName>
        <fullName evidence="1">CRISPR-associated protein, Csd2</fullName>
    </submittedName>
</protein>
<sequence>MKPLDHKIDFAVVLSVTKANPNGDPLNGNRPRQNYDGHGEISDVAIKRKIRNRLQDMEESIFVQSNDRKVDQFNSLRERAETNVDLVKALKSKDNPHEQFAVIACKEWIDVRSFGQVFAFKGGAGKGVSVGVRGPVSIHTATSVDPIDITSMQITKSVNSEPGKDKGSDTMGMKHRVDFGVYVFYGSINTQLAEKTGFTNEDAEKIKNALVTLFENDASAARPEGSIEVHKVCWWDHNSKLGQYSSAKVHRLLEVKRNIDEPKTIDDYTVLVHELDGLKVEIINGM</sequence>
<dbReference type="GO" id="GO:0043571">
    <property type="term" value="P:maintenance of CRISPR repeat elements"/>
    <property type="evidence" value="ECO:0007669"/>
    <property type="project" value="InterPro"/>
</dbReference>
<dbReference type="InterPro" id="IPR013418">
    <property type="entry name" value="CRISPR-assoc_prot_Cas7/Csd2"/>
</dbReference>
<geneLocation type="plasmid" evidence="1">
    <name>pFR260</name>
</geneLocation>
<dbReference type="AlphaFoldDB" id="A0A1B2RC48"/>
<gene>
    <name evidence="1" type="ORF">pFR260_044c</name>
</gene>
<dbReference type="NCBIfam" id="TIGR02589">
    <property type="entry name" value="cas_Csd2"/>
    <property type="match status" value="1"/>
</dbReference>